<accession>A0A072NX48</accession>
<protein>
    <recommendedName>
        <fullName evidence="3">X-Pro dipeptidyl-peptidase</fullName>
    </recommendedName>
</protein>
<dbReference type="Pfam" id="PF05960">
    <property type="entry name" value="DUF885"/>
    <property type="match status" value="1"/>
</dbReference>
<dbReference type="PANTHER" id="PTHR33361:SF2">
    <property type="entry name" value="DUF885 DOMAIN-CONTAINING PROTEIN"/>
    <property type="match status" value="1"/>
</dbReference>
<evidence type="ECO:0000313" key="1">
    <source>
        <dbReference type="EMBL" id="KEF52166.1"/>
    </source>
</evidence>
<dbReference type="Proteomes" id="UP000027920">
    <property type="component" value="Unassembled WGS sequence"/>
</dbReference>
<dbReference type="VEuPathDB" id="FungiDB:A1O9_11793"/>
<name>A0A072NX48_9EURO</name>
<sequence>MVSQRKIPGDQLQLRTPALVQGEEPAKAQLDPEPLPTIIQTVREDLDVLKKFYNVPLSPKRHEKIQRYLEDKLSEISKLQFDKLNQAGKVDYILLKNYLKSSLQRLKFELVKDVKVLNLVGSFAYTIIELCEARQQVQKVDFQQAASKLTQAHGRLTDLTRAISEGVLKGKVESTIAYRAAYQLGDLQSVLGEWHDFYTGYEPLFNWWMSQPYDKFQTGLTGLIQSIRKDLVGLENLEEDPIIGEPIGRDGVLADLNFEKIAYTPEELIRIGEKEYSWCLVEAKKAAHDLGYGSDWRKALEHVKNMYVEPGQQIYGIRDLAVEATDYVKKHDLITVPEIAESWRMLMISPERQKVNPFFLGGNTIQVSYPTDTMSHEEKLMSMRGNSIPLSRSTVFHELIPGHHLQYHMIKRHRPYRRIFDTPFWMEGWALYWEFILWDKGFPDTPENRIGMLFWRMHRCARIIFSLKFHLGQMSPQECIDFLVEKVGHERATATGEVRRSFNGDYSPLYQAGYMLGALQLYALRQEVLGSGTMSEKGFHDKILQENEMPIEVLRALLCNLPLDSDFKASWRFYGDNLAI</sequence>
<evidence type="ECO:0000313" key="2">
    <source>
        <dbReference type="Proteomes" id="UP000027920"/>
    </source>
</evidence>
<dbReference type="OrthoDB" id="5959877at2759"/>
<dbReference type="PANTHER" id="PTHR33361">
    <property type="entry name" value="GLR0591 PROTEIN"/>
    <property type="match status" value="1"/>
</dbReference>
<reference evidence="1 2" key="1">
    <citation type="submission" date="2013-03" db="EMBL/GenBank/DDBJ databases">
        <title>The Genome Sequence of Exophiala aquamarina CBS 119918.</title>
        <authorList>
            <consortium name="The Broad Institute Genomics Platform"/>
            <person name="Cuomo C."/>
            <person name="de Hoog S."/>
            <person name="Gorbushina A."/>
            <person name="Walker B."/>
            <person name="Young S.K."/>
            <person name="Zeng Q."/>
            <person name="Gargeya S."/>
            <person name="Fitzgerald M."/>
            <person name="Haas B."/>
            <person name="Abouelleil A."/>
            <person name="Allen A.W."/>
            <person name="Alvarado L."/>
            <person name="Arachchi H.M."/>
            <person name="Berlin A.M."/>
            <person name="Chapman S.B."/>
            <person name="Gainer-Dewar J."/>
            <person name="Goldberg J."/>
            <person name="Griggs A."/>
            <person name="Gujja S."/>
            <person name="Hansen M."/>
            <person name="Howarth C."/>
            <person name="Imamovic A."/>
            <person name="Ireland A."/>
            <person name="Larimer J."/>
            <person name="McCowan C."/>
            <person name="Murphy C."/>
            <person name="Pearson M."/>
            <person name="Poon T.W."/>
            <person name="Priest M."/>
            <person name="Roberts A."/>
            <person name="Saif S."/>
            <person name="Shea T."/>
            <person name="Sisk P."/>
            <person name="Sykes S."/>
            <person name="Wortman J."/>
            <person name="Nusbaum C."/>
            <person name="Birren B."/>
        </authorList>
    </citation>
    <scope>NUCLEOTIDE SEQUENCE [LARGE SCALE GENOMIC DNA]</scope>
    <source>
        <strain evidence="1 2">CBS 119918</strain>
    </source>
</reference>
<organism evidence="1 2">
    <name type="scientific">Exophiala aquamarina CBS 119918</name>
    <dbReference type="NCBI Taxonomy" id="1182545"/>
    <lineage>
        <taxon>Eukaryota</taxon>
        <taxon>Fungi</taxon>
        <taxon>Dikarya</taxon>
        <taxon>Ascomycota</taxon>
        <taxon>Pezizomycotina</taxon>
        <taxon>Eurotiomycetes</taxon>
        <taxon>Chaetothyriomycetidae</taxon>
        <taxon>Chaetothyriales</taxon>
        <taxon>Herpotrichiellaceae</taxon>
        <taxon>Exophiala</taxon>
    </lineage>
</organism>
<dbReference type="InterPro" id="IPR010281">
    <property type="entry name" value="DUF885"/>
</dbReference>
<proteinExistence type="predicted"/>
<dbReference type="GeneID" id="25286689"/>
<comment type="caution">
    <text evidence="1">The sequence shown here is derived from an EMBL/GenBank/DDBJ whole genome shotgun (WGS) entry which is preliminary data.</text>
</comment>
<dbReference type="EMBL" id="AMGV01000019">
    <property type="protein sequence ID" value="KEF52166.1"/>
    <property type="molecule type" value="Genomic_DNA"/>
</dbReference>
<dbReference type="AlphaFoldDB" id="A0A072NX48"/>
<keyword evidence="2" id="KW-1185">Reference proteome</keyword>
<dbReference type="HOGENOM" id="CLU_035441_0_0_1"/>
<dbReference type="RefSeq" id="XP_013254756.1">
    <property type="nucleotide sequence ID" value="XM_013399302.1"/>
</dbReference>
<evidence type="ECO:0008006" key="3">
    <source>
        <dbReference type="Google" id="ProtNLM"/>
    </source>
</evidence>
<gene>
    <name evidence="1" type="ORF">A1O9_11793</name>
</gene>